<evidence type="ECO:0000313" key="3">
    <source>
        <dbReference type="Proteomes" id="UP000534186"/>
    </source>
</evidence>
<reference evidence="2 3" key="1">
    <citation type="submission" date="2020-07" db="EMBL/GenBank/DDBJ databases">
        <title>Genomic Encyclopedia of Type Strains, Phase IV (KMG-V): Genome sequencing to study the core and pangenomes of soil and plant-associated prokaryotes.</title>
        <authorList>
            <person name="Whitman W."/>
        </authorList>
    </citation>
    <scope>NUCLEOTIDE SEQUENCE [LARGE SCALE GENOMIC DNA]</scope>
    <source>
        <strain evidence="2 3">M8UP30</strain>
    </source>
</reference>
<keyword evidence="1" id="KW-0732">Signal</keyword>
<proteinExistence type="predicted"/>
<evidence type="ECO:0008006" key="4">
    <source>
        <dbReference type="Google" id="ProtNLM"/>
    </source>
</evidence>
<feature type="signal peptide" evidence="1">
    <location>
        <begin position="1"/>
        <end position="30"/>
    </location>
</feature>
<dbReference type="EMBL" id="JACCCV010000002">
    <property type="protein sequence ID" value="NYF53189.1"/>
    <property type="molecule type" value="Genomic_DNA"/>
</dbReference>
<dbReference type="AlphaFoldDB" id="A0A7Y9T6D2"/>
<protein>
    <recommendedName>
        <fullName evidence="4">DUF4157 domain-containing protein</fullName>
    </recommendedName>
</protein>
<accession>A0A7Y9T6D2</accession>
<evidence type="ECO:0000313" key="2">
    <source>
        <dbReference type="EMBL" id="NYF53189.1"/>
    </source>
</evidence>
<feature type="chain" id="PRO_5030816465" description="DUF4157 domain-containing protein" evidence="1">
    <location>
        <begin position="31"/>
        <end position="522"/>
    </location>
</feature>
<gene>
    <name evidence="2" type="ORF">HDF12_003588</name>
</gene>
<evidence type="ECO:0000256" key="1">
    <source>
        <dbReference type="SAM" id="SignalP"/>
    </source>
</evidence>
<comment type="caution">
    <text evidence="2">The sequence shown here is derived from an EMBL/GenBank/DDBJ whole genome shotgun (WGS) entry which is preliminary data.</text>
</comment>
<name>A0A7Y9T6D2_9BACT</name>
<organism evidence="2 3">
    <name type="scientific">Tunturiibacter lichenicola</name>
    <dbReference type="NCBI Taxonomy" id="2051959"/>
    <lineage>
        <taxon>Bacteria</taxon>
        <taxon>Pseudomonadati</taxon>
        <taxon>Acidobacteriota</taxon>
        <taxon>Terriglobia</taxon>
        <taxon>Terriglobales</taxon>
        <taxon>Acidobacteriaceae</taxon>
        <taxon>Tunturiibacter</taxon>
    </lineage>
</organism>
<sequence length="522" mass="57520">MLLGRLWAGSEGSTKMIAAFALWSTSFAYAAQTATQSVPQPASPAASQQPMTKQQAKELFRSVDEILNFVSSDTKLPIEHTVKRKLISRDQVNRYLKEKFDEDEGAKRMERSEVVLKKFGMLDRDFHLRPFLLSLLTEQVAGFYDNKTKTVNLLDWIEPDEQKPVLAHELTHALQDQRINLTSWSDVSLANTSYNVQEDNHHLQVDEADTARTAVAEGQAMAVFIDYTLRPSGKTIADAPDLADKLKDQVTDTGGSPVMARAPLLLQESLLFPYGEGLSFEQAILVKAGKEAAFSGVLANPPSSSFEIMNPQAYMAHAPVPVIRLPDIHPLLDPEYAPYDIGVMGELDVRILAELFGGREIGTALAPEWNGGVYYAAQRKSAVTAAEKESTASIGLLYYSRWKNADSASSFLRIYAAQIPRKYSNVVERKKDEASETELVYSTNEGDVLISRLGDAVFVGEGFNLALARKLRDTIASMQPQGPMQQADMPVTEPALSMSRVLASFGAVSESSLQRYTSRGAK</sequence>
<dbReference type="Proteomes" id="UP000534186">
    <property type="component" value="Unassembled WGS sequence"/>
</dbReference>